<dbReference type="CDD" id="cd00254">
    <property type="entry name" value="LT-like"/>
    <property type="match status" value="1"/>
</dbReference>
<accession>A0A1V5ZKK5</accession>
<organism evidence="3">
    <name type="scientific">candidate division CPR1 bacterium ADurb.Bin160</name>
    <dbReference type="NCBI Taxonomy" id="1852826"/>
    <lineage>
        <taxon>Bacteria</taxon>
        <taxon>candidate division CPR1</taxon>
    </lineage>
</organism>
<sequence length="317" mass="36152">MTINLLLNEGIKYFKISSRIDEYIKKINKKKIENDSLSSLVEELKKLQKSFKKLESEYKSTSSKEELKNIKAKWKVLKIKNKKILNLIKREDIKKAAVVVGIFAATVTAAILIKKGIDAHLEEINEKLEQSKKLGPDGDISGVPHNTQYDENGKRIVPEQIYNPDLEKAQSIYKGFVMPEPGEYSKDDISKLIREECAKQNFPARIAREIAFAESTLNARAISPDGDSVGVMQLNIRFKDEFENKYYTGKEKFNPFNPKHNIEAGIRFFKYLLKKNNGDVRAALLDYNAGPNREVTTSGTIRYANKIMKALENKKTN</sequence>
<feature type="domain" description="Transglycosylase SLT" evidence="2">
    <location>
        <begin position="192"/>
        <end position="294"/>
    </location>
</feature>
<dbReference type="EMBL" id="MWDB01000041">
    <property type="protein sequence ID" value="OQB40514.1"/>
    <property type="molecule type" value="Genomic_DNA"/>
</dbReference>
<comment type="caution">
    <text evidence="3">The sequence shown here is derived from an EMBL/GenBank/DDBJ whole genome shotgun (WGS) entry which is preliminary data.</text>
</comment>
<dbReference type="SUPFAM" id="SSF53955">
    <property type="entry name" value="Lysozyme-like"/>
    <property type="match status" value="1"/>
</dbReference>
<dbReference type="InterPro" id="IPR008258">
    <property type="entry name" value="Transglycosylase_SLT_dom_1"/>
</dbReference>
<gene>
    <name evidence="3" type="ORF">BWY04_01314</name>
</gene>
<name>A0A1V5ZKK5_9BACT</name>
<protein>
    <submittedName>
        <fullName evidence="3">Transglycosylase SLT domain protein</fullName>
    </submittedName>
</protein>
<keyword evidence="1" id="KW-0175">Coiled coil</keyword>
<dbReference type="AlphaFoldDB" id="A0A1V5ZKK5"/>
<dbReference type="Pfam" id="PF01464">
    <property type="entry name" value="SLT"/>
    <property type="match status" value="1"/>
</dbReference>
<evidence type="ECO:0000256" key="1">
    <source>
        <dbReference type="SAM" id="Coils"/>
    </source>
</evidence>
<dbReference type="Proteomes" id="UP000485621">
    <property type="component" value="Unassembled WGS sequence"/>
</dbReference>
<evidence type="ECO:0000313" key="3">
    <source>
        <dbReference type="EMBL" id="OQB40514.1"/>
    </source>
</evidence>
<dbReference type="Gene3D" id="1.10.530.10">
    <property type="match status" value="1"/>
</dbReference>
<dbReference type="InterPro" id="IPR023346">
    <property type="entry name" value="Lysozyme-like_dom_sf"/>
</dbReference>
<reference evidence="3" key="1">
    <citation type="submission" date="2017-02" db="EMBL/GenBank/DDBJ databases">
        <title>Delving into the versatile metabolic prowess of the omnipresent phylum Bacteroidetes.</title>
        <authorList>
            <person name="Nobu M.K."/>
            <person name="Mei R."/>
            <person name="Narihiro T."/>
            <person name="Kuroda K."/>
            <person name="Liu W.-T."/>
        </authorList>
    </citation>
    <scope>NUCLEOTIDE SEQUENCE</scope>
    <source>
        <strain evidence="3">ADurb.Bin160</strain>
    </source>
</reference>
<proteinExistence type="predicted"/>
<feature type="coiled-coil region" evidence="1">
    <location>
        <begin position="27"/>
        <end position="64"/>
    </location>
</feature>
<evidence type="ECO:0000259" key="2">
    <source>
        <dbReference type="Pfam" id="PF01464"/>
    </source>
</evidence>